<evidence type="ECO:0000313" key="2">
    <source>
        <dbReference type="EMBL" id="CUX55468.1"/>
    </source>
</evidence>
<gene>
    <name evidence="2" type="ORF">AGR3A_Lc140177</name>
</gene>
<dbReference type="EMBL" id="FBWK01000050">
    <property type="protein sequence ID" value="CUX55468.1"/>
    <property type="molecule type" value="Genomic_DNA"/>
</dbReference>
<accession>A0A1S7RQH1</accession>
<name>A0A1S7RQH1_9HYPH</name>
<dbReference type="STRING" id="1183432.AGR3A_Lc140177"/>
<protein>
    <submittedName>
        <fullName evidence="2">Uncharacterized protein</fullName>
    </submittedName>
</protein>
<dbReference type="Proteomes" id="UP000191988">
    <property type="component" value="Unassembled WGS sequence"/>
</dbReference>
<feature type="region of interest" description="Disordered" evidence="1">
    <location>
        <begin position="57"/>
        <end position="87"/>
    </location>
</feature>
<keyword evidence="3" id="KW-1185">Reference proteome</keyword>
<organism evidence="2 3">
    <name type="scientific">Agrobacterium tomkonis CFBP 6623</name>
    <dbReference type="NCBI Taxonomy" id="1183432"/>
    <lineage>
        <taxon>Bacteria</taxon>
        <taxon>Pseudomonadati</taxon>
        <taxon>Pseudomonadota</taxon>
        <taxon>Alphaproteobacteria</taxon>
        <taxon>Hyphomicrobiales</taxon>
        <taxon>Rhizobiaceae</taxon>
        <taxon>Rhizobium/Agrobacterium group</taxon>
        <taxon>Agrobacterium</taxon>
        <taxon>Agrobacterium tumefaciens complex</taxon>
    </lineage>
</organism>
<reference evidence="3" key="1">
    <citation type="submission" date="2016-01" db="EMBL/GenBank/DDBJ databases">
        <authorList>
            <person name="Regsiter A."/>
            <person name="william w."/>
        </authorList>
    </citation>
    <scope>NUCLEOTIDE SEQUENCE [LARGE SCALE GENOMIC DNA]</scope>
    <source>
        <strain evidence="3">CFBP 6623</strain>
    </source>
</reference>
<evidence type="ECO:0000313" key="3">
    <source>
        <dbReference type="Proteomes" id="UP000191988"/>
    </source>
</evidence>
<evidence type="ECO:0000256" key="1">
    <source>
        <dbReference type="SAM" id="MobiDB-lite"/>
    </source>
</evidence>
<sequence>MVATRQLTAATTAKIKPLEMAGRELLLVSGLKSDSSRLRFHSSGYGAADKPVTNSAVSSGLVRDGQGSEVQIHSRAKRGSRLGRRQSSVSELNIPFYLTQPAKPD</sequence>
<feature type="compositionally biased region" description="Basic residues" evidence="1">
    <location>
        <begin position="74"/>
        <end position="84"/>
    </location>
</feature>
<proteinExistence type="predicted"/>
<dbReference type="AlphaFoldDB" id="A0A1S7RQH1"/>